<dbReference type="EMBL" id="JAKIKS010000017">
    <property type="protein sequence ID" value="MCL1124095.1"/>
    <property type="molecule type" value="Genomic_DNA"/>
</dbReference>
<keyword evidence="5 11" id="KW-0812">Transmembrane</keyword>
<sequence>MTHSTPEIFLLIFAIVAMAIAILLLSLNRLIAGKPLPREQEVPFECGLNPTTSPSKSLSINYFLVASAFLIFELETAILWPWAVNYWELGMGGMISAVSFMIILLLGLFYLLAKRALSI</sequence>
<organism evidence="13 14">
    <name type="scientific">Shewanella surugensis</name>
    <dbReference type="NCBI Taxonomy" id="212020"/>
    <lineage>
        <taxon>Bacteria</taxon>
        <taxon>Pseudomonadati</taxon>
        <taxon>Pseudomonadota</taxon>
        <taxon>Gammaproteobacteria</taxon>
        <taxon>Alteromonadales</taxon>
        <taxon>Shewanellaceae</taxon>
        <taxon>Shewanella</taxon>
    </lineage>
</organism>
<feature type="transmembrane region" description="Helical" evidence="12">
    <location>
        <begin position="89"/>
        <end position="113"/>
    </location>
</feature>
<evidence type="ECO:0000256" key="1">
    <source>
        <dbReference type="ARBA" id="ARBA00004370"/>
    </source>
</evidence>
<comment type="similarity">
    <text evidence="2 11">Belongs to the complex I subunit 3 family.</text>
</comment>
<keyword evidence="13" id="KW-0560">Oxidoreductase</keyword>
<evidence type="ECO:0000256" key="6">
    <source>
        <dbReference type="ARBA" id="ARBA00022719"/>
    </source>
</evidence>
<keyword evidence="8 12" id="KW-1133">Transmembrane helix</keyword>
<dbReference type="Proteomes" id="UP001203423">
    <property type="component" value="Unassembled WGS sequence"/>
</dbReference>
<dbReference type="EC" id="7.1.1.-" evidence="11"/>
<protein>
    <recommendedName>
        <fullName evidence="11">NADH-quinone oxidoreductase subunit</fullName>
        <ecNumber evidence="11">7.1.1.-</ecNumber>
    </recommendedName>
</protein>
<dbReference type="PANTHER" id="PTHR11058:SF22">
    <property type="entry name" value="NADH-QUINONE OXIDOREDUCTASE SUBUNIT A"/>
    <property type="match status" value="1"/>
</dbReference>
<dbReference type="GO" id="GO:0016491">
    <property type="term" value="F:oxidoreductase activity"/>
    <property type="evidence" value="ECO:0007669"/>
    <property type="project" value="UniProtKB-KW"/>
</dbReference>
<reference evidence="13 14" key="1">
    <citation type="submission" date="2022-01" db="EMBL/GenBank/DDBJ databases">
        <title>Whole genome-based taxonomy of the Shewanellaceae.</title>
        <authorList>
            <person name="Martin-Rodriguez A.J."/>
        </authorList>
    </citation>
    <scope>NUCLEOTIDE SEQUENCE [LARGE SCALE GENOMIC DNA]</scope>
    <source>
        <strain evidence="13 14">DSM 17177</strain>
    </source>
</reference>
<evidence type="ECO:0000256" key="10">
    <source>
        <dbReference type="ARBA" id="ARBA00023136"/>
    </source>
</evidence>
<feature type="transmembrane region" description="Helical" evidence="12">
    <location>
        <begin position="62"/>
        <end position="83"/>
    </location>
</feature>
<feature type="transmembrane region" description="Helical" evidence="12">
    <location>
        <begin position="6"/>
        <end position="27"/>
    </location>
</feature>
<comment type="subcellular location">
    <subcellularLocation>
        <location evidence="11">Cell membrane</location>
        <topology evidence="11">Multi-pass membrane protein</topology>
    </subcellularLocation>
    <subcellularLocation>
        <location evidence="1">Membrane</location>
    </subcellularLocation>
</comment>
<proteinExistence type="inferred from homology"/>
<comment type="caution">
    <text evidence="13">The sequence shown here is derived from an EMBL/GenBank/DDBJ whole genome shotgun (WGS) entry which is preliminary data.</text>
</comment>
<gene>
    <name evidence="13" type="primary">ndhC</name>
    <name evidence="13" type="ORF">L2764_06290</name>
</gene>
<name>A0ABT0L9D6_9GAMM</name>
<dbReference type="RefSeq" id="WP_248939378.1">
    <property type="nucleotide sequence ID" value="NZ_JAKIKS010000017.1"/>
</dbReference>
<keyword evidence="4" id="KW-1003">Cell membrane</keyword>
<evidence type="ECO:0000256" key="4">
    <source>
        <dbReference type="ARBA" id="ARBA00022475"/>
    </source>
</evidence>
<dbReference type="InterPro" id="IPR038430">
    <property type="entry name" value="NDAH_ubi_oxred_su3_sf"/>
</dbReference>
<evidence type="ECO:0000256" key="8">
    <source>
        <dbReference type="ARBA" id="ARBA00022989"/>
    </source>
</evidence>
<dbReference type="InterPro" id="IPR000440">
    <property type="entry name" value="NADH_UbQ/plastoQ_OxRdtase_su3"/>
</dbReference>
<evidence type="ECO:0000313" key="14">
    <source>
        <dbReference type="Proteomes" id="UP001203423"/>
    </source>
</evidence>
<keyword evidence="10 12" id="KW-0472">Membrane</keyword>
<evidence type="ECO:0000256" key="7">
    <source>
        <dbReference type="ARBA" id="ARBA00022967"/>
    </source>
</evidence>
<evidence type="ECO:0000256" key="5">
    <source>
        <dbReference type="ARBA" id="ARBA00022692"/>
    </source>
</evidence>
<evidence type="ECO:0000256" key="12">
    <source>
        <dbReference type="SAM" id="Phobius"/>
    </source>
</evidence>
<dbReference type="PANTHER" id="PTHR11058">
    <property type="entry name" value="NADH-UBIQUINONE OXIDOREDUCTASE CHAIN 3"/>
    <property type="match status" value="1"/>
</dbReference>
<evidence type="ECO:0000256" key="9">
    <source>
        <dbReference type="ARBA" id="ARBA00023027"/>
    </source>
</evidence>
<evidence type="ECO:0000256" key="2">
    <source>
        <dbReference type="ARBA" id="ARBA00008472"/>
    </source>
</evidence>
<dbReference type="Gene3D" id="1.20.58.1610">
    <property type="entry name" value="NADH:ubiquinone/plastoquinone oxidoreductase, chain 3"/>
    <property type="match status" value="1"/>
</dbReference>
<keyword evidence="6 11" id="KW-0874">Quinone</keyword>
<keyword evidence="3" id="KW-0813">Transport</keyword>
<comment type="catalytic activity">
    <reaction evidence="11">
        <text>a quinone + NADH + 5 H(+)(in) = a quinol + NAD(+) + 4 H(+)(out)</text>
        <dbReference type="Rhea" id="RHEA:57888"/>
        <dbReference type="ChEBI" id="CHEBI:15378"/>
        <dbReference type="ChEBI" id="CHEBI:24646"/>
        <dbReference type="ChEBI" id="CHEBI:57540"/>
        <dbReference type="ChEBI" id="CHEBI:57945"/>
        <dbReference type="ChEBI" id="CHEBI:132124"/>
    </reaction>
</comment>
<dbReference type="Pfam" id="PF00507">
    <property type="entry name" value="Oxidored_q4"/>
    <property type="match status" value="1"/>
</dbReference>
<keyword evidence="9 11" id="KW-0520">NAD</keyword>
<comment type="function">
    <text evidence="11">NDH-1 shuttles electrons from NADH, via FMN and iron-sulfur (Fe-S) centers, to quinones in the respiratory chain.</text>
</comment>
<keyword evidence="7" id="KW-1278">Translocase</keyword>
<evidence type="ECO:0000256" key="11">
    <source>
        <dbReference type="RuleBase" id="RU003639"/>
    </source>
</evidence>
<evidence type="ECO:0000256" key="3">
    <source>
        <dbReference type="ARBA" id="ARBA00022448"/>
    </source>
</evidence>
<accession>A0ABT0L9D6</accession>
<evidence type="ECO:0000313" key="13">
    <source>
        <dbReference type="EMBL" id="MCL1124095.1"/>
    </source>
</evidence>
<keyword evidence="14" id="KW-1185">Reference proteome</keyword>